<keyword evidence="4 5" id="KW-0501">Molybdenum cofactor biosynthesis</keyword>
<proteinExistence type="inferred from homology"/>
<dbReference type="GO" id="GO:1990133">
    <property type="term" value="C:molybdopterin adenylyltransferase complex"/>
    <property type="evidence" value="ECO:0007669"/>
    <property type="project" value="TreeGrafter"/>
</dbReference>
<feature type="modified residue" description="Glycyl adenylate; alternate" evidence="5">
    <location>
        <position position="103"/>
    </location>
</feature>
<comment type="PTM">
    <text evidence="5">C-terminal thiocarboxylation occurs in 2 steps, it is first acyl-adenylated (-COAMP) via the hesA/moeB/thiF part of UBA4, then thiocarboxylated (-COSH) via the rhodanese domain of UBA4.</text>
</comment>
<dbReference type="InterPro" id="IPR016155">
    <property type="entry name" value="Mopterin_synth/thiamin_S_b"/>
</dbReference>
<keyword evidence="7" id="KW-1185">Reference proteome</keyword>
<comment type="subunit">
    <text evidence="5">Heterotetramer; composed of 2 small (MOCS2A) and 2 large (MOCS2B) subunits.</text>
</comment>
<evidence type="ECO:0000313" key="7">
    <source>
        <dbReference type="Proteomes" id="UP001295740"/>
    </source>
</evidence>
<dbReference type="Gene3D" id="3.10.20.30">
    <property type="match status" value="1"/>
</dbReference>
<dbReference type="PANTHER" id="PTHR33359:SF1">
    <property type="entry name" value="MOLYBDOPTERIN SYNTHASE SULFUR CARRIER SUBUNIT"/>
    <property type="match status" value="1"/>
</dbReference>
<dbReference type="GO" id="GO:0030366">
    <property type="term" value="F:molybdopterin synthase activity"/>
    <property type="evidence" value="ECO:0007669"/>
    <property type="project" value="UniProtKB-UniRule"/>
</dbReference>
<dbReference type="InterPro" id="IPR003749">
    <property type="entry name" value="ThiS/MoaD-like"/>
</dbReference>
<dbReference type="CDD" id="cd00754">
    <property type="entry name" value="Ubl_MoaD"/>
    <property type="match status" value="1"/>
</dbReference>
<dbReference type="AlphaFoldDB" id="A0AAI8VB51"/>
<evidence type="ECO:0000256" key="4">
    <source>
        <dbReference type="ARBA" id="ARBA00023150"/>
    </source>
</evidence>
<evidence type="ECO:0000256" key="2">
    <source>
        <dbReference type="ARBA" id="ARBA00022553"/>
    </source>
</evidence>
<comment type="caution">
    <text evidence="6">The sequence shown here is derived from an EMBL/GenBank/DDBJ whole genome shotgun (WGS) entry which is preliminary data.</text>
</comment>
<dbReference type="EMBL" id="CAUWAG010000003">
    <property type="protein sequence ID" value="CAJ2501175.1"/>
    <property type="molecule type" value="Genomic_DNA"/>
</dbReference>
<comment type="subcellular location">
    <subcellularLocation>
        <location evidence="5">Cytoplasm</location>
    </subcellularLocation>
</comment>
<dbReference type="GO" id="GO:0006777">
    <property type="term" value="P:Mo-molybdopterin cofactor biosynthetic process"/>
    <property type="evidence" value="ECO:0007669"/>
    <property type="project" value="UniProtKB-UniRule"/>
</dbReference>
<organism evidence="6 7">
    <name type="scientific">Anthostomella pinea</name>
    <dbReference type="NCBI Taxonomy" id="933095"/>
    <lineage>
        <taxon>Eukaryota</taxon>
        <taxon>Fungi</taxon>
        <taxon>Dikarya</taxon>
        <taxon>Ascomycota</taxon>
        <taxon>Pezizomycotina</taxon>
        <taxon>Sordariomycetes</taxon>
        <taxon>Xylariomycetidae</taxon>
        <taxon>Xylariales</taxon>
        <taxon>Xylariaceae</taxon>
        <taxon>Anthostomella</taxon>
    </lineage>
</organism>
<gene>
    <name evidence="5" type="primary">cnxG</name>
    <name evidence="6" type="ORF">KHLLAP_LOCUS1643</name>
</gene>
<feature type="modified residue" description="1-thioglycine; alternate" evidence="5">
    <location>
        <position position="103"/>
    </location>
</feature>
<dbReference type="SUPFAM" id="SSF54285">
    <property type="entry name" value="MoaD/ThiS"/>
    <property type="match status" value="1"/>
</dbReference>
<comment type="pathway">
    <text evidence="5">Cofactor biosynthesis; molybdopterin biosynthesis.</text>
</comment>
<name>A0AAI8VB51_9PEZI</name>
<keyword evidence="3 5" id="KW-0547">Nucleotide-binding</keyword>
<protein>
    <recommendedName>
        <fullName evidence="5">Molybdopterin synthase sulfur carrier subunit</fullName>
    </recommendedName>
    <alternativeName>
        <fullName evidence="5">Common component for nitrate reductase and xanthine dehydrogenase protein G</fullName>
    </alternativeName>
    <alternativeName>
        <fullName evidence="5">Molybdenum cofactor synthesis protein 2 small subunit</fullName>
    </alternativeName>
    <alternativeName>
        <fullName evidence="5">Molybdenum cofactor synthesis protein 2A</fullName>
    </alternativeName>
    <alternativeName>
        <fullName evidence="5">Sulfur carrier protein MOCS2A</fullName>
        <shortName evidence="5">MOCS2A</shortName>
    </alternativeName>
</protein>
<dbReference type="Proteomes" id="UP001295740">
    <property type="component" value="Unassembled WGS sequence"/>
</dbReference>
<dbReference type="GO" id="GO:0000166">
    <property type="term" value="F:nucleotide binding"/>
    <property type="evidence" value="ECO:0007669"/>
    <property type="project" value="UniProtKB-KW"/>
</dbReference>
<keyword evidence="1 5" id="KW-0963">Cytoplasm</keyword>
<dbReference type="InterPro" id="IPR044672">
    <property type="entry name" value="MOCS2A"/>
</dbReference>
<comment type="similarity">
    <text evidence="5">Belongs to the MoaD family. MOCS2A subfamily.</text>
</comment>
<comment type="function">
    <text evidence="5">Acts as a sulfur carrier required for molybdopterin biosynthesis. Component of the molybdopterin synthase complex that catalyzes the conversion of precursor Z into molybdopterin by mediating the incorporation of 2 sulfur atoms into precursor Z to generate a dithiolene group. In the complex, serves as sulfur donor by being thiocarboxylated (-COSH) at its C-terminus by UBA4. After interaction with MOCS2B, the sulfur is then transferred to precursor Z to form molybdopterin.</text>
</comment>
<accession>A0AAI8VB51</accession>
<evidence type="ECO:0000256" key="5">
    <source>
        <dbReference type="HAMAP-Rule" id="MF_03051"/>
    </source>
</evidence>
<dbReference type="PANTHER" id="PTHR33359">
    <property type="entry name" value="MOLYBDOPTERIN SYNTHASE SULFUR CARRIER SUBUNIT"/>
    <property type="match status" value="1"/>
</dbReference>
<dbReference type="HAMAP" id="MF_03051">
    <property type="entry name" value="MOCS2A"/>
    <property type="match status" value="1"/>
</dbReference>
<dbReference type="GO" id="GO:1990140">
    <property type="term" value="C:molybdopterin synthase complex"/>
    <property type="evidence" value="ECO:0007669"/>
    <property type="project" value="UniProtKB-UniRule"/>
</dbReference>
<evidence type="ECO:0000313" key="6">
    <source>
        <dbReference type="EMBL" id="CAJ2501175.1"/>
    </source>
</evidence>
<evidence type="ECO:0000256" key="1">
    <source>
        <dbReference type="ARBA" id="ARBA00022490"/>
    </source>
</evidence>
<dbReference type="InterPro" id="IPR028887">
    <property type="entry name" value="MOCS2A_euk"/>
</dbReference>
<evidence type="ECO:0000256" key="3">
    <source>
        <dbReference type="ARBA" id="ARBA00022741"/>
    </source>
</evidence>
<dbReference type="InterPro" id="IPR012675">
    <property type="entry name" value="Beta-grasp_dom_sf"/>
</dbReference>
<sequence length="197" mass="21449">MGAVPKAPKGSFNVLYFASASSFTSREYETLPAPLPLHKLFEVLEERYTGIREKILSSCLVTVNLDYVDVSEIGDGEDESAQVMIKEGDEVAIIPPCHDASLGQEPGSSGSVSPPPHVLRQPDTRLQPRLHIFFIQPGFFALYAPTFRTAQTTSTTRSPTSTVDAIVTSDVSVVIVETWHPSGRVRTSQRSAQCGQV</sequence>
<dbReference type="Pfam" id="PF02597">
    <property type="entry name" value="ThiS"/>
    <property type="match status" value="1"/>
</dbReference>
<keyword evidence="2 5" id="KW-0597">Phosphoprotein</keyword>
<reference evidence="6" key="1">
    <citation type="submission" date="2023-10" db="EMBL/GenBank/DDBJ databases">
        <authorList>
            <person name="Hackl T."/>
        </authorList>
    </citation>
    <scope>NUCLEOTIDE SEQUENCE</scope>
</reference>